<dbReference type="EMBL" id="LR031872">
    <property type="protein sequence ID" value="VDC94720.1"/>
    <property type="molecule type" value="Genomic_DNA"/>
</dbReference>
<keyword evidence="2" id="KW-1133">Transmembrane helix</keyword>
<evidence type="ECO:0000256" key="1">
    <source>
        <dbReference type="ARBA" id="ARBA00022533"/>
    </source>
</evidence>
<dbReference type="GO" id="GO:0003824">
    <property type="term" value="F:catalytic activity"/>
    <property type="evidence" value="ECO:0007669"/>
    <property type="project" value="UniProtKB-KW"/>
</dbReference>
<accession>A0A3P6BA58</accession>
<keyword evidence="1" id="KW-0021">Allosteric enzyme</keyword>
<reference evidence="3" key="1">
    <citation type="submission" date="2018-11" db="EMBL/GenBank/DDBJ databases">
        <authorList>
            <consortium name="Genoscope - CEA"/>
            <person name="William W."/>
        </authorList>
    </citation>
    <scope>NUCLEOTIDE SEQUENCE</scope>
</reference>
<sequence>MRFESHKLFFVLVCVSLYLLVFFFYFSFSRQVASALSHAGLESSNLIVGIDVTKSNDWTDFRLVSLVITSVSNDNHCINSPGGKVDSWSSLRETDQEAGQQLMCKSMEFNNDASDKKVIIDLGFWLPQSIKSVVHGEMSSGLINGRPTYIPYNRITEKQNSVAITDRMWTRLMSSTNQSSFLDPKDITEEKNEVPEKPHILTVKTVTDFSIFFQLLKRSLSNGTKTLFIDLPNQNIYCMLFP</sequence>
<dbReference type="AlphaFoldDB" id="A0A3P6BA58"/>
<evidence type="ECO:0000256" key="2">
    <source>
        <dbReference type="SAM" id="Phobius"/>
    </source>
</evidence>
<keyword evidence="2" id="KW-0812">Transmembrane</keyword>
<evidence type="ECO:0000313" key="3">
    <source>
        <dbReference type="EMBL" id="VDC94720.1"/>
    </source>
</evidence>
<dbReference type="PANTHER" id="PTHR45770">
    <property type="entry name" value="ATP-DEPENDENT 6-PHOSPHOFRUCTOKINASE 1"/>
    <property type="match status" value="1"/>
</dbReference>
<organism evidence="3">
    <name type="scientific">Brassica oleracea</name>
    <name type="common">Wild cabbage</name>
    <dbReference type="NCBI Taxonomy" id="3712"/>
    <lineage>
        <taxon>Eukaryota</taxon>
        <taxon>Viridiplantae</taxon>
        <taxon>Streptophyta</taxon>
        <taxon>Embryophyta</taxon>
        <taxon>Tracheophyta</taxon>
        <taxon>Spermatophyta</taxon>
        <taxon>Magnoliopsida</taxon>
        <taxon>eudicotyledons</taxon>
        <taxon>Gunneridae</taxon>
        <taxon>Pentapetalae</taxon>
        <taxon>rosids</taxon>
        <taxon>malvids</taxon>
        <taxon>Brassicales</taxon>
        <taxon>Brassicaceae</taxon>
        <taxon>Brassiceae</taxon>
        <taxon>Brassica</taxon>
    </lineage>
</organism>
<keyword evidence="2" id="KW-0472">Membrane</keyword>
<protein>
    <submittedName>
        <fullName evidence="3">Uncharacterized protein</fullName>
    </submittedName>
</protein>
<name>A0A3P6BA58_BRAOL</name>
<dbReference type="InterPro" id="IPR050929">
    <property type="entry name" value="PFKA"/>
</dbReference>
<gene>
    <name evidence="3" type="ORF">BOLC3T18062H</name>
</gene>
<proteinExistence type="predicted"/>
<feature type="transmembrane region" description="Helical" evidence="2">
    <location>
        <begin position="7"/>
        <end position="28"/>
    </location>
</feature>